<protein>
    <submittedName>
        <fullName evidence="1">Uncharacterized protein</fullName>
    </submittedName>
</protein>
<name>A0AAE3HSE8_9GAMM</name>
<comment type="caution">
    <text evidence="1">The sequence shown here is derived from an EMBL/GenBank/DDBJ whole genome shotgun (WGS) entry which is preliminary data.</text>
</comment>
<dbReference type="AlphaFoldDB" id="A0AAE3HSE8"/>
<gene>
    <name evidence="1" type="ORF">CC99x_012795</name>
</gene>
<sequence length="378" mass="43227">MRALFMWGFFFNDNKKQDIINNIEAKNFNEHHEDYTVCDEICNLEISSGIDNAAPIIKDELESALSESIHREILGALIADLRNQDLSKINTEKDLVHFLIDFGQAHGREIDQNRVKHYLHTADIDLNQRHSNTSKTEIAMRVGLTIAGIVAVHWLSGPIAASAARVIYEQAYGTLWGIPSQWNPMYWISYFPGREHVGNLAYQWAPWTVNIIGGSLYHKAVDVVKCIGIKTHSIYKEAKKASRRKINSHHSVKKTERPGIQLCDDQVEIELIEITQRLKDLDFSDSCSIEDPQSMRLSQRLNGFLQSYPLGEDKVEHVSDGNQKAMLLVQPAAIIALNEIKMEKPMVVFKRHNRSKSVDSFFENRRSTQNYITQNRLN</sequence>
<organism evidence="1 2">
    <name type="scientific">Candidatus Berkiella cookevillensis</name>
    <dbReference type="NCBI Taxonomy" id="437022"/>
    <lineage>
        <taxon>Bacteria</taxon>
        <taxon>Pseudomonadati</taxon>
        <taxon>Pseudomonadota</taxon>
        <taxon>Gammaproteobacteria</taxon>
        <taxon>Candidatus Berkiellales</taxon>
        <taxon>Candidatus Berkiellaceae</taxon>
        <taxon>Candidatus Berkiella</taxon>
    </lineage>
</organism>
<evidence type="ECO:0000313" key="1">
    <source>
        <dbReference type="EMBL" id="MCS5709777.1"/>
    </source>
</evidence>
<reference evidence="1" key="2">
    <citation type="submission" date="2021-06" db="EMBL/GenBank/DDBJ databases">
        <title>Genomic Description and Analysis of Intracellular Bacteria, Candidatus Berkiella cookevillensis and Candidatus Berkiella aquae.</title>
        <authorList>
            <person name="Kidane D.T."/>
            <person name="Mehari Y.T."/>
            <person name="Rice F.C."/>
            <person name="Arivett B.A."/>
            <person name="Farone A.L."/>
            <person name="Berk S.G."/>
            <person name="Farone M.B."/>
        </authorList>
    </citation>
    <scope>NUCLEOTIDE SEQUENCE</scope>
    <source>
        <strain evidence="1">CC99</strain>
    </source>
</reference>
<dbReference type="EMBL" id="LKHV02000002">
    <property type="protein sequence ID" value="MCS5709777.1"/>
    <property type="molecule type" value="Genomic_DNA"/>
</dbReference>
<reference evidence="1" key="1">
    <citation type="journal article" date="2016" name="Genome Announc.">
        <title>Draft Genome Sequences of Two Novel Amoeba-Resistant Intranuclear Bacteria, 'Candidatus Berkiella cookevillensis' and 'Candidatus Berkiella aquae'.</title>
        <authorList>
            <person name="Mehari Y.T."/>
            <person name="Arivett B.A."/>
            <person name="Farone A.L."/>
            <person name="Gunderson J.H."/>
            <person name="Farone M.B."/>
        </authorList>
    </citation>
    <scope>NUCLEOTIDE SEQUENCE</scope>
    <source>
        <strain evidence="1">CC99</strain>
    </source>
</reference>
<accession>A0AAE3HSE8</accession>
<evidence type="ECO:0000313" key="2">
    <source>
        <dbReference type="Proteomes" id="UP000051494"/>
    </source>
</evidence>
<keyword evidence="2" id="KW-1185">Reference proteome</keyword>
<dbReference type="Proteomes" id="UP000051494">
    <property type="component" value="Unassembled WGS sequence"/>
</dbReference>
<proteinExistence type="predicted"/>
<dbReference type="RefSeq" id="WP_141651937.1">
    <property type="nucleotide sequence ID" value="NZ_LKHV02000002.1"/>
</dbReference>